<gene>
    <name evidence="1" type="ORF">BKA67DRAFT_665042</name>
</gene>
<evidence type="ECO:0000313" key="2">
    <source>
        <dbReference type="Proteomes" id="UP000758603"/>
    </source>
</evidence>
<keyword evidence="2" id="KW-1185">Reference proteome</keyword>
<accession>A0A9P8RG29</accession>
<evidence type="ECO:0000313" key="1">
    <source>
        <dbReference type="EMBL" id="KAH6645207.1"/>
    </source>
</evidence>
<organism evidence="1 2">
    <name type="scientific">Truncatella angustata</name>
    <dbReference type="NCBI Taxonomy" id="152316"/>
    <lineage>
        <taxon>Eukaryota</taxon>
        <taxon>Fungi</taxon>
        <taxon>Dikarya</taxon>
        <taxon>Ascomycota</taxon>
        <taxon>Pezizomycotina</taxon>
        <taxon>Sordariomycetes</taxon>
        <taxon>Xylariomycetidae</taxon>
        <taxon>Amphisphaeriales</taxon>
        <taxon>Sporocadaceae</taxon>
        <taxon>Truncatella</taxon>
    </lineage>
</organism>
<protein>
    <submittedName>
        <fullName evidence="1">Uncharacterized protein</fullName>
    </submittedName>
</protein>
<dbReference type="RefSeq" id="XP_045951721.1">
    <property type="nucleotide sequence ID" value="XM_046108488.1"/>
</dbReference>
<comment type="caution">
    <text evidence="1">The sequence shown here is derived from an EMBL/GenBank/DDBJ whole genome shotgun (WGS) entry which is preliminary data.</text>
</comment>
<proteinExistence type="predicted"/>
<dbReference type="GeneID" id="70137379"/>
<dbReference type="EMBL" id="JAGPXC010000012">
    <property type="protein sequence ID" value="KAH6645207.1"/>
    <property type="molecule type" value="Genomic_DNA"/>
</dbReference>
<dbReference type="Proteomes" id="UP000758603">
    <property type="component" value="Unassembled WGS sequence"/>
</dbReference>
<dbReference type="AlphaFoldDB" id="A0A9P8RG29"/>
<name>A0A9P8RG29_9PEZI</name>
<sequence>MRIKASGCGVLDPTLPYQDPVVLFDVPDEPTIKIREDLNKANDKFSPAAIAAPGKFVSHNLEFVKLEIERLINQHRELNASYLVGMNDEAYHNTYGKLKAQNSMYYAFKPNYLAVARSMLRVWKSVCPNIIKGDLTEEDGCHKRSVRYAILYGHPSIDVIDYMFIYKDIPSSVEDRLHDAELVEMTIRVERLDVALFMMQGGLDNIPSRAVEAVRHPDDDIEELQEFAGDGAISTQDHP</sequence>
<reference evidence="1" key="1">
    <citation type="journal article" date="2021" name="Nat. Commun.">
        <title>Genetic determinants of endophytism in the Arabidopsis root mycobiome.</title>
        <authorList>
            <person name="Mesny F."/>
            <person name="Miyauchi S."/>
            <person name="Thiergart T."/>
            <person name="Pickel B."/>
            <person name="Atanasova L."/>
            <person name="Karlsson M."/>
            <person name="Huettel B."/>
            <person name="Barry K.W."/>
            <person name="Haridas S."/>
            <person name="Chen C."/>
            <person name="Bauer D."/>
            <person name="Andreopoulos W."/>
            <person name="Pangilinan J."/>
            <person name="LaButti K."/>
            <person name="Riley R."/>
            <person name="Lipzen A."/>
            <person name="Clum A."/>
            <person name="Drula E."/>
            <person name="Henrissat B."/>
            <person name="Kohler A."/>
            <person name="Grigoriev I.V."/>
            <person name="Martin F.M."/>
            <person name="Hacquard S."/>
        </authorList>
    </citation>
    <scope>NUCLEOTIDE SEQUENCE</scope>
    <source>
        <strain evidence="1">MPI-SDFR-AT-0073</strain>
    </source>
</reference>